<accession>A0ABS2MC57</accession>
<evidence type="ECO:0000313" key="4">
    <source>
        <dbReference type="Proteomes" id="UP000732378"/>
    </source>
</evidence>
<comment type="caution">
    <text evidence="3">The sequence shown here is derived from an EMBL/GenBank/DDBJ whole genome shotgun (WGS) entry which is preliminary data.</text>
</comment>
<organism evidence="3 4">
    <name type="scientific">Nocardioides salarius</name>
    <dbReference type="NCBI Taxonomy" id="374513"/>
    <lineage>
        <taxon>Bacteria</taxon>
        <taxon>Bacillati</taxon>
        <taxon>Actinomycetota</taxon>
        <taxon>Actinomycetes</taxon>
        <taxon>Propionibacteriales</taxon>
        <taxon>Nocardioidaceae</taxon>
        <taxon>Nocardioides</taxon>
    </lineage>
</organism>
<dbReference type="InterPro" id="IPR050177">
    <property type="entry name" value="Lipid_A_modif_metabolic_enz"/>
</dbReference>
<dbReference type="EMBL" id="JAFBBZ010000001">
    <property type="protein sequence ID" value="MBM7508761.1"/>
    <property type="molecule type" value="Genomic_DNA"/>
</dbReference>
<dbReference type="InterPro" id="IPR036291">
    <property type="entry name" value="NAD(P)-bd_dom_sf"/>
</dbReference>
<dbReference type="SUPFAM" id="SSF51735">
    <property type="entry name" value="NAD(P)-binding Rossmann-fold domains"/>
    <property type="match status" value="1"/>
</dbReference>
<reference evidence="3 4" key="1">
    <citation type="submission" date="2021-01" db="EMBL/GenBank/DDBJ databases">
        <title>Sequencing the genomes of 1000 actinobacteria strains.</title>
        <authorList>
            <person name="Klenk H.-P."/>
        </authorList>
    </citation>
    <scope>NUCLEOTIDE SEQUENCE [LARGE SCALE GENOMIC DNA]</scope>
    <source>
        <strain evidence="3 4">DSM 18239</strain>
    </source>
</reference>
<protein>
    <submittedName>
        <fullName evidence="3">UDP-glucose 4-epimerase</fullName>
        <ecNumber evidence="3">5.1.3.2</ecNumber>
    </submittedName>
</protein>
<feature type="domain" description="NAD-dependent epimerase/dehydratase" evidence="2">
    <location>
        <begin position="5"/>
        <end position="231"/>
    </location>
</feature>
<dbReference type="EC" id="5.1.3.2" evidence="3"/>
<evidence type="ECO:0000259" key="2">
    <source>
        <dbReference type="Pfam" id="PF01370"/>
    </source>
</evidence>
<dbReference type="InterPro" id="IPR001509">
    <property type="entry name" value="Epimerase_deHydtase"/>
</dbReference>
<gene>
    <name evidence="3" type="ORF">JOE61_002575</name>
</gene>
<feature type="region of interest" description="Disordered" evidence="1">
    <location>
        <begin position="333"/>
        <end position="361"/>
    </location>
</feature>
<evidence type="ECO:0000256" key="1">
    <source>
        <dbReference type="SAM" id="MobiDB-lite"/>
    </source>
</evidence>
<dbReference type="Pfam" id="PF01370">
    <property type="entry name" value="Epimerase"/>
    <property type="match status" value="1"/>
</dbReference>
<keyword evidence="4" id="KW-1185">Reference proteome</keyword>
<feature type="compositionally biased region" description="Basic and acidic residues" evidence="1">
    <location>
        <begin position="338"/>
        <end position="354"/>
    </location>
</feature>
<dbReference type="Proteomes" id="UP000732378">
    <property type="component" value="Unassembled WGS sequence"/>
</dbReference>
<dbReference type="GO" id="GO:0003978">
    <property type="term" value="F:UDP-glucose 4-epimerase activity"/>
    <property type="evidence" value="ECO:0007669"/>
    <property type="project" value="UniProtKB-EC"/>
</dbReference>
<keyword evidence="3" id="KW-0413">Isomerase</keyword>
<dbReference type="Gene3D" id="3.40.50.720">
    <property type="entry name" value="NAD(P)-binding Rossmann-like Domain"/>
    <property type="match status" value="1"/>
</dbReference>
<evidence type="ECO:0000313" key="3">
    <source>
        <dbReference type="EMBL" id="MBM7508761.1"/>
    </source>
</evidence>
<dbReference type="PANTHER" id="PTHR43245:SF52">
    <property type="entry name" value="NAD-DEPENDENT EPIMERASE_DEHYDRATASE"/>
    <property type="match status" value="1"/>
</dbReference>
<dbReference type="RefSeq" id="WP_193668072.1">
    <property type="nucleotide sequence ID" value="NZ_JACDTV010000004.1"/>
</dbReference>
<name>A0ABS2MC57_9ACTN</name>
<proteinExistence type="predicted"/>
<sequence length="361" mass="38509">MGKVVLVTGVSRDLGRRFARALAADPGVARVIGVDAVPPRGDIGEVSFVRADIRTPVIAKVIAKEDVDTVVHMSVIATPGSAGGRGTMKELNVIGTMQLLAACQRAPGVRDVVVKSTTTVYGASSRDPAMFTEDMEPRRAPRVGYAKDVAEVEGYVRGFARRRGDVRVTLLRCANVVGPHVQSPLTSYLRLPVVPTVAGYDPRLQLLHEDDLFAVLHHAVTHEVAGTFNVAGDGVLMLSQALRRLRRPTLALPGFAVGSLGSALRSARVADFSPEQVAFLTYGRGVDTTRMREELGFHPARTTAEALSDFGATLPRTGGRAERLLDGLAAAFPEPVGDTDRPEALHPVDDDARRVPGGHHG</sequence>
<dbReference type="PANTHER" id="PTHR43245">
    <property type="entry name" value="BIFUNCTIONAL POLYMYXIN RESISTANCE PROTEIN ARNA"/>
    <property type="match status" value="1"/>
</dbReference>